<accession>A0A644XPJ9</accession>
<evidence type="ECO:0000313" key="1">
    <source>
        <dbReference type="EMBL" id="MPM17907.1"/>
    </source>
</evidence>
<dbReference type="EMBL" id="VSSQ01002882">
    <property type="protein sequence ID" value="MPM17907.1"/>
    <property type="molecule type" value="Genomic_DNA"/>
</dbReference>
<comment type="caution">
    <text evidence="1">The sequence shown here is derived from an EMBL/GenBank/DDBJ whole genome shotgun (WGS) entry which is preliminary data.</text>
</comment>
<gene>
    <name evidence="1" type="ORF">SDC9_64307</name>
</gene>
<protein>
    <submittedName>
        <fullName evidence="1">Uncharacterized protein</fullName>
    </submittedName>
</protein>
<proteinExistence type="predicted"/>
<reference evidence="1" key="1">
    <citation type="submission" date="2019-08" db="EMBL/GenBank/DDBJ databases">
        <authorList>
            <person name="Kucharzyk K."/>
            <person name="Murdoch R.W."/>
            <person name="Higgins S."/>
            <person name="Loffler F."/>
        </authorList>
    </citation>
    <scope>NUCLEOTIDE SEQUENCE</scope>
</reference>
<organism evidence="1">
    <name type="scientific">bioreactor metagenome</name>
    <dbReference type="NCBI Taxonomy" id="1076179"/>
    <lineage>
        <taxon>unclassified sequences</taxon>
        <taxon>metagenomes</taxon>
        <taxon>ecological metagenomes</taxon>
    </lineage>
</organism>
<sequence>MKYIFASAVIAALFLSSCGNSDKKDKEEMKAFEDSIKKDTSVNSSVNAANDFLNDTTATADSVANTKSNR</sequence>
<dbReference type="AlphaFoldDB" id="A0A644XPJ9"/>
<dbReference type="PROSITE" id="PS51257">
    <property type="entry name" value="PROKAR_LIPOPROTEIN"/>
    <property type="match status" value="1"/>
</dbReference>
<name>A0A644XPJ9_9ZZZZ</name>